<dbReference type="AlphaFoldDB" id="A0A6B7Q1Z4"/>
<feature type="chain" id="PRO_5036172379" description="Type-F conjugative transfer system secretin TraK" evidence="1">
    <location>
        <begin position="23"/>
        <end position="242"/>
    </location>
</feature>
<keyword evidence="4" id="KW-0614">Plasmid</keyword>
<feature type="domain" description="TraK C-terminal" evidence="3">
    <location>
        <begin position="133"/>
        <end position="235"/>
    </location>
</feature>
<dbReference type="InterPro" id="IPR055397">
    <property type="entry name" value="TraK_C"/>
</dbReference>
<geneLocation type="plasmid" evidence="5">
    <name>p229813-KPC</name>
</geneLocation>
<dbReference type="Pfam" id="PF06586">
    <property type="entry name" value="TraK_N"/>
    <property type="match status" value="1"/>
</dbReference>
<dbReference type="InterPro" id="IPR010563">
    <property type="entry name" value="TraK_N"/>
</dbReference>
<geneLocation type="plasmid" evidence="4">
    <name>p516602-KPC</name>
</geneLocation>
<proteinExistence type="predicted"/>
<sequence>MKKKIRNIITLSLLFLSGSVLADSISIDPMQKISTQISTEEPNVIAVYNDKIVSMTSNSGLILSSKKTADGKIIFTTKSKKPFNVVVETETGFTFTINVKPSAGYSGASLVVYNKQAKGNSEATAFEENSLSYSGLITKTLTQFVNGKVPSGFIETRHANIQLPAAVTQYLNVQGVNSWNSASFVVSKYRVTNISSGTIELNERYLWTPGVIAVSFSPNLTVLNPGAGVDAYIVTKGGDYGR</sequence>
<evidence type="ECO:0000259" key="2">
    <source>
        <dbReference type="Pfam" id="PF06586"/>
    </source>
</evidence>
<feature type="signal peptide" evidence="1">
    <location>
        <begin position="1"/>
        <end position="22"/>
    </location>
</feature>
<dbReference type="EMBL" id="MN310368">
    <property type="protein sequence ID" value="QGJ79981.1"/>
    <property type="molecule type" value="Genomic_DNA"/>
</dbReference>
<evidence type="ECO:0000313" key="5">
    <source>
        <dbReference type="EMBL" id="QGJ79981.1"/>
    </source>
</evidence>
<reference evidence="4" key="1">
    <citation type="submission" date="2019-08" db="EMBL/GenBank/DDBJ databases">
        <authorList>
            <person name="Zhou D."/>
        </authorList>
    </citation>
    <scope>NUCLEOTIDE SEQUENCE</scope>
    <source>
        <strain evidence="4">170516602</strain>
        <strain evidence="5">1712229813</strain>
        <plasmid evidence="5">p229813-KPC</plasmid>
        <plasmid evidence="4">p516602-KPC</plasmid>
    </source>
</reference>
<protein>
    <recommendedName>
        <fullName evidence="6">Type-F conjugative transfer system secretin TraK</fullName>
    </recommendedName>
</protein>
<dbReference type="EMBL" id="MN310367">
    <property type="protein sequence ID" value="QFX76213.1"/>
    <property type="molecule type" value="Genomic_DNA"/>
</dbReference>
<accession>A0A6B7Q1Z4</accession>
<dbReference type="Pfam" id="PF23536">
    <property type="entry name" value="TraK_C"/>
    <property type="match status" value="1"/>
</dbReference>
<evidence type="ECO:0000313" key="4">
    <source>
        <dbReference type="EMBL" id="QFX76213.1"/>
    </source>
</evidence>
<evidence type="ECO:0000259" key="3">
    <source>
        <dbReference type="Pfam" id="PF23536"/>
    </source>
</evidence>
<evidence type="ECO:0008006" key="6">
    <source>
        <dbReference type="Google" id="ProtNLM"/>
    </source>
</evidence>
<keyword evidence="1" id="KW-0732">Signal</keyword>
<name>A0A6B7Q1Z4_MORMO</name>
<feature type="domain" description="TraK N-terminal" evidence="2">
    <location>
        <begin position="28"/>
        <end position="108"/>
    </location>
</feature>
<organism evidence="4">
    <name type="scientific">Morganella morganii</name>
    <name type="common">Proteus morganii</name>
    <dbReference type="NCBI Taxonomy" id="582"/>
    <lineage>
        <taxon>Bacteria</taxon>
        <taxon>Pseudomonadati</taxon>
        <taxon>Pseudomonadota</taxon>
        <taxon>Gammaproteobacteria</taxon>
        <taxon>Enterobacterales</taxon>
        <taxon>Morganellaceae</taxon>
        <taxon>Morganella</taxon>
    </lineage>
</organism>
<dbReference type="RefSeq" id="WP_205447984.1">
    <property type="nucleotide sequence ID" value="NZ_CAXONK010000017.1"/>
</dbReference>
<evidence type="ECO:0000256" key="1">
    <source>
        <dbReference type="SAM" id="SignalP"/>
    </source>
</evidence>